<dbReference type="AlphaFoldDB" id="A0AAN7X8P3"/>
<dbReference type="EMBL" id="JAUZQC010000018">
    <property type="protein sequence ID" value="KAK5855514.1"/>
    <property type="molecule type" value="Genomic_DNA"/>
</dbReference>
<evidence type="ECO:0000256" key="1">
    <source>
        <dbReference type="SAM" id="MobiDB-lite"/>
    </source>
</evidence>
<evidence type="ECO:0000313" key="2">
    <source>
        <dbReference type="EMBL" id="KAK5855514.1"/>
    </source>
</evidence>
<keyword evidence="3" id="KW-1185">Reference proteome</keyword>
<evidence type="ECO:0000313" key="3">
    <source>
        <dbReference type="Proteomes" id="UP001346869"/>
    </source>
</evidence>
<accession>A0AAN7X8P3</accession>
<sequence length="89" mass="9531">MLSPSSCHLECHSNASRVKPGRTRMAEGFSCTAEDARAFQREVEGGWAGRVGGLTETNGRAERRSQDAAAAHQPFLITERRSGGGNGSR</sequence>
<organism evidence="2 3">
    <name type="scientific">Eleginops maclovinus</name>
    <name type="common">Patagonian blennie</name>
    <name type="synonym">Eleginus maclovinus</name>
    <dbReference type="NCBI Taxonomy" id="56733"/>
    <lineage>
        <taxon>Eukaryota</taxon>
        <taxon>Metazoa</taxon>
        <taxon>Chordata</taxon>
        <taxon>Craniata</taxon>
        <taxon>Vertebrata</taxon>
        <taxon>Euteleostomi</taxon>
        <taxon>Actinopterygii</taxon>
        <taxon>Neopterygii</taxon>
        <taxon>Teleostei</taxon>
        <taxon>Neoteleostei</taxon>
        <taxon>Acanthomorphata</taxon>
        <taxon>Eupercaria</taxon>
        <taxon>Perciformes</taxon>
        <taxon>Notothenioidei</taxon>
        <taxon>Eleginopidae</taxon>
        <taxon>Eleginops</taxon>
    </lineage>
</organism>
<protein>
    <submittedName>
        <fullName evidence="2">Uncharacterized protein</fullName>
    </submittedName>
</protein>
<gene>
    <name evidence="2" type="ORF">PBY51_005611</name>
</gene>
<dbReference type="Proteomes" id="UP001346869">
    <property type="component" value="Unassembled WGS sequence"/>
</dbReference>
<reference evidence="2 3" key="2">
    <citation type="journal article" date="2023" name="Mol. Biol. Evol.">
        <title>Genomics of Secondarily Temperate Adaptation in the Only Non-Antarctic Icefish.</title>
        <authorList>
            <person name="Rivera-Colon A.G."/>
            <person name="Rayamajhi N."/>
            <person name="Minhas B.F."/>
            <person name="Madrigal G."/>
            <person name="Bilyk K.T."/>
            <person name="Yoon V."/>
            <person name="Hune M."/>
            <person name="Gregory S."/>
            <person name="Cheng C.H.C."/>
            <person name="Catchen J.M."/>
        </authorList>
    </citation>
    <scope>NUCLEOTIDE SEQUENCE [LARGE SCALE GENOMIC DNA]</scope>
    <source>
        <strain evidence="2">JMC-PN-2008</strain>
    </source>
</reference>
<reference evidence="2 3" key="1">
    <citation type="journal article" date="2023" name="Genes (Basel)">
        <title>Chromosome-Level Genome Assembly and Circadian Gene Repertoire of the Patagonia Blennie Eleginops maclovinus-The Closest Ancestral Proxy of Antarctic Cryonotothenioids.</title>
        <authorList>
            <person name="Cheng C.C."/>
            <person name="Rivera-Colon A.G."/>
            <person name="Minhas B.F."/>
            <person name="Wilson L."/>
            <person name="Rayamajhi N."/>
            <person name="Vargas-Chacoff L."/>
            <person name="Catchen J.M."/>
        </authorList>
    </citation>
    <scope>NUCLEOTIDE SEQUENCE [LARGE SCALE GENOMIC DNA]</scope>
    <source>
        <strain evidence="2">JMC-PN-2008</strain>
    </source>
</reference>
<feature type="region of interest" description="Disordered" evidence="1">
    <location>
        <begin position="46"/>
        <end position="89"/>
    </location>
</feature>
<proteinExistence type="predicted"/>
<comment type="caution">
    <text evidence="2">The sequence shown here is derived from an EMBL/GenBank/DDBJ whole genome shotgun (WGS) entry which is preliminary data.</text>
</comment>
<name>A0AAN7X8P3_ELEMC</name>